<evidence type="ECO:0000256" key="6">
    <source>
        <dbReference type="ARBA" id="ARBA00023157"/>
    </source>
</evidence>
<evidence type="ECO:0000256" key="11">
    <source>
        <dbReference type="SAM" id="SignalP"/>
    </source>
</evidence>
<keyword evidence="3 11" id="KW-0732">Signal</keyword>
<name>A0A087XEM5_POEFO</name>
<evidence type="ECO:0000313" key="13">
    <source>
        <dbReference type="Proteomes" id="UP000028760"/>
    </source>
</evidence>
<keyword evidence="5 10" id="KW-0472">Membrane</keyword>
<keyword evidence="2 10" id="KW-0812">Transmembrane</keyword>
<evidence type="ECO:0000313" key="12">
    <source>
        <dbReference type="Ensembl" id="ENSPFOP00000004228.1"/>
    </source>
</evidence>
<keyword evidence="8" id="KW-0393">Immunoglobulin domain</keyword>
<reference evidence="12" key="2">
    <citation type="submission" date="2025-08" db="UniProtKB">
        <authorList>
            <consortium name="Ensembl"/>
        </authorList>
    </citation>
    <scope>IDENTIFICATION</scope>
</reference>
<evidence type="ECO:0000256" key="8">
    <source>
        <dbReference type="ARBA" id="ARBA00023319"/>
    </source>
</evidence>
<evidence type="ECO:0000256" key="3">
    <source>
        <dbReference type="ARBA" id="ARBA00022729"/>
    </source>
</evidence>
<evidence type="ECO:0000256" key="7">
    <source>
        <dbReference type="ARBA" id="ARBA00023180"/>
    </source>
</evidence>
<dbReference type="GeneID" id="103147125"/>
<dbReference type="KEGG" id="pfor:103147125"/>
<dbReference type="EMBL" id="AYCK01010676">
    <property type="status" value="NOT_ANNOTATED_CDS"/>
    <property type="molecule type" value="Genomic_DNA"/>
</dbReference>
<dbReference type="GeneTree" id="ENSGT00990000203779"/>
<keyword evidence="4 10" id="KW-1133">Transmembrane helix</keyword>
<dbReference type="Ensembl" id="ENSPFOT00000004236.1">
    <property type="protein sequence ID" value="ENSPFOP00000004228.1"/>
    <property type="gene ID" value="ENSPFOG00000004383.1"/>
</dbReference>
<sequence>MMGVYWLLIILLSCTTSGRCNEQQWDVQCRTAESPKYVFVPCPNMSAGQVKAKSEDTDVTYKLFKNEKLIQVCPKTQKLCNQTDPDIHPEKDENGTLAGFRLTRKAVPKQAIYKCEGKVTYPPPVISNNSTVLILEEGQGCPRKTEECKTDEPEEQKTGIPVWIWMVVVALLSTYSLAATITALIIWYKMKDADSQSDYMNTKPRPPAKHRKKRGVQHPIPRHF</sequence>
<dbReference type="AlphaFoldDB" id="A0A087XEM5"/>
<proteinExistence type="predicted"/>
<reference evidence="13" key="1">
    <citation type="submission" date="2013-10" db="EMBL/GenBank/DDBJ databases">
        <authorList>
            <person name="Schartl M."/>
            <person name="Warren W."/>
        </authorList>
    </citation>
    <scope>NUCLEOTIDE SEQUENCE [LARGE SCALE GENOMIC DNA]</scope>
    <source>
        <strain evidence="13">female</strain>
    </source>
</reference>
<dbReference type="eggNOG" id="ENOG502R15C">
    <property type="taxonomic scope" value="Eukaryota"/>
</dbReference>
<evidence type="ECO:0000256" key="1">
    <source>
        <dbReference type="ARBA" id="ARBA00004479"/>
    </source>
</evidence>
<comment type="subcellular location">
    <subcellularLocation>
        <location evidence="1">Membrane</location>
        <topology evidence="1">Single-pass type I membrane protein</topology>
    </subcellularLocation>
</comment>
<dbReference type="GO" id="GO:0050852">
    <property type="term" value="P:T cell receptor signaling pathway"/>
    <property type="evidence" value="ECO:0007669"/>
    <property type="project" value="TreeGrafter"/>
</dbReference>
<feature type="transmembrane region" description="Helical" evidence="10">
    <location>
        <begin position="162"/>
        <end position="188"/>
    </location>
</feature>
<evidence type="ECO:0000256" key="2">
    <source>
        <dbReference type="ARBA" id="ARBA00022692"/>
    </source>
</evidence>
<keyword evidence="6" id="KW-1015">Disulfide bond</keyword>
<reference evidence="12" key="3">
    <citation type="submission" date="2025-09" db="UniProtKB">
        <authorList>
            <consortium name="Ensembl"/>
        </authorList>
    </citation>
    <scope>IDENTIFICATION</scope>
</reference>
<evidence type="ECO:0000256" key="9">
    <source>
        <dbReference type="SAM" id="MobiDB-lite"/>
    </source>
</evidence>
<dbReference type="OMA" id="QQWDVQC"/>
<dbReference type="InterPro" id="IPR040216">
    <property type="entry name" value="CTLA4/CD28"/>
</dbReference>
<dbReference type="Proteomes" id="UP000028760">
    <property type="component" value="Unassembled WGS sequence"/>
</dbReference>
<evidence type="ECO:0000256" key="4">
    <source>
        <dbReference type="ARBA" id="ARBA00022989"/>
    </source>
</evidence>
<feature type="chain" id="PRO_5001832787" evidence="11">
    <location>
        <begin position="19"/>
        <end position="224"/>
    </location>
</feature>
<accession>A0A087XEM5</accession>
<keyword evidence="7" id="KW-0325">Glycoprotein</keyword>
<organism evidence="12 13">
    <name type="scientific">Poecilia formosa</name>
    <name type="common">Amazon molly</name>
    <name type="synonym">Limia formosa</name>
    <dbReference type="NCBI Taxonomy" id="48698"/>
    <lineage>
        <taxon>Eukaryota</taxon>
        <taxon>Metazoa</taxon>
        <taxon>Chordata</taxon>
        <taxon>Craniata</taxon>
        <taxon>Vertebrata</taxon>
        <taxon>Euteleostomi</taxon>
        <taxon>Actinopterygii</taxon>
        <taxon>Neopterygii</taxon>
        <taxon>Teleostei</taxon>
        <taxon>Neoteleostei</taxon>
        <taxon>Acanthomorphata</taxon>
        <taxon>Ovalentaria</taxon>
        <taxon>Atherinomorphae</taxon>
        <taxon>Cyprinodontiformes</taxon>
        <taxon>Poeciliidae</taxon>
        <taxon>Poeciliinae</taxon>
        <taxon>Poecilia</taxon>
    </lineage>
</organism>
<dbReference type="OrthoDB" id="8654606at2759"/>
<feature type="compositionally biased region" description="Basic residues" evidence="9">
    <location>
        <begin position="206"/>
        <end position="224"/>
    </location>
</feature>
<dbReference type="GO" id="GO:0009897">
    <property type="term" value="C:external side of plasma membrane"/>
    <property type="evidence" value="ECO:0007669"/>
    <property type="project" value="TreeGrafter"/>
</dbReference>
<evidence type="ECO:0000256" key="5">
    <source>
        <dbReference type="ARBA" id="ARBA00023136"/>
    </source>
</evidence>
<protein>
    <submittedName>
        <fullName evidence="12">Uncharacterized LOC103147125</fullName>
    </submittedName>
</protein>
<dbReference type="GO" id="GO:0042129">
    <property type="term" value="P:regulation of T cell proliferation"/>
    <property type="evidence" value="ECO:0007669"/>
    <property type="project" value="InterPro"/>
</dbReference>
<evidence type="ECO:0000256" key="10">
    <source>
        <dbReference type="SAM" id="Phobius"/>
    </source>
</evidence>
<dbReference type="PANTHER" id="PTHR11494:SF9">
    <property type="entry name" value="SI:DKEY-1H24.6"/>
    <property type="match status" value="1"/>
</dbReference>
<dbReference type="RefSeq" id="XP_007565381.1">
    <property type="nucleotide sequence ID" value="XM_007565319.2"/>
</dbReference>
<dbReference type="PANTHER" id="PTHR11494">
    <property type="entry name" value="CYTOTOXIC T-LYMPHOCYTE PROTEIN"/>
    <property type="match status" value="1"/>
</dbReference>
<keyword evidence="13" id="KW-1185">Reference proteome</keyword>
<feature type="signal peptide" evidence="11">
    <location>
        <begin position="1"/>
        <end position="18"/>
    </location>
</feature>
<feature type="region of interest" description="Disordered" evidence="9">
    <location>
        <begin position="197"/>
        <end position="224"/>
    </location>
</feature>